<dbReference type="Pfam" id="PF13306">
    <property type="entry name" value="LRR_5"/>
    <property type="match status" value="1"/>
</dbReference>
<comment type="caution">
    <text evidence="1">The sequence shown here is derived from an EMBL/GenBank/DDBJ whole genome shotgun (WGS) entry which is preliminary data.</text>
</comment>
<dbReference type="Gene3D" id="3.80.10.10">
    <property type="entry name" value="Ribonuclease Inhibitor"/>
    <property type="match status" value="1"/>
</dbReference>
<dbReference type="EMBL" id="BRXW01000504">
    <property type="protein sequence ID" value="GMH60952.1"/>
    <property type="molecule type" value="Genomic_DNA"/>
</dbReference>
<dbReference type="OrthoDB" id="10264456at2759"/>
<dbReference type="Proteomes" id="UP001165122">
    <property type="component" value="Unassembled WGS sequence"/>
</dbReference>
<sequence length="106" mass="11877">MLISIGEVAFSNCTGLENVDLLHRNLQELGQAVFYACKELKSVTIPDSLQTLGRDVFLECFKLVPSSIDVNNFDNDTTSEVVAYLLSQQSTPLKKKNRLQFLIPKI</sequence>
<dbReference type="InterPro" id="IPR032675">
    <property type="entry name" value="LRR_dom_sf"/>
</dbReference>
<gene>
    <name evidence="1" type="ORF">TrLO_g13651</name>
</gene>
<dbReference type="AlphaFoldDB" id="A0A9W7A0Z7"/>
<dbReference type="InterPro" id="IPR026906">
    <property type="entry name" value="LRR_5"/>
</dbReference>
<evidence type="ECO:0000313" key="2">
    <source>
        <dbReference type="Proteomes" id="UP001165122"/>
    </source>
</evidence>
<proteinExistence type="predicted"/>
<dbReference type="SUPFAM" id="SSF52058">
    <property type="entry name" value="L domain-like"/>
    <property type="match status" value="1"/>
</dbReference>
<reference evidence="2" key="1">
    <citation type="journal article" date="2023" name="Commun. Biol.">
        <title>Genome analysis of Parmales, the sister group of diatoms, reveals the evolutionary specialization of diatoms from phago-mixotrophs to photoautotrophs.</title>
        <authorList>
            <person name="Ban H."/>
            <person name="Sato S."/>
            <person name="Yoshikawa S."/>
            <person name="Yamada K."/>
            <person name="Nakamura Y."/>
            <person name="Ichinomiya M."/>
            <person name="Sato N."/>
            <person name="Blanc-Mathieu R."/>
            <person name="Endo H."/>
            <person name="Kuwata A."/>
            <person name="Ogata H."/>
        </authorList>
    </citation>
    <scope>NUCLEOTIDE SEQUENCE [LARGE SCALE GENOMIC DNA]</scope>
    <source>
        <strain evidence="2">NIES 3700</strain>
    </source>
</reference>
<keyword evidence="2" id="KW-1185">Reference proteome</keyword>
<evidence type="ECO:0000313" key="1">
    <source>
        <dbReference type="EMBL" id="GMH60952.1"/>
    </source>
</evidence>
<organism evidence="1 2">
    <name type="scientific">Triparma laevis f. longispina</name>
    <dbReference type="NCBI Taxonomy" id="1714387"/>
    <lineage>
        <taxon>Eukaryota</taxon>
        <taxon>Sar</taxon>
        <taxon>Stramenopiles</taxon>
        <taxon>Ochrophyta</taxon>
        <taxon>Bolidophyceae</taxon>
        <taxon>Parmales</taxon>
        <taxon>Triparmaceae</taxon>
        <taxon>Triparma</taxon>
    </lineage>
</organism>
<accession>A0A9W7A0Z7</accession>
<protein>
    <submittedName>
        <fullName evidence="1">Uncharacterized protein</fullName>
    </submittedName>
</protein>
<name>A0A9W7A0Z7_9STRA</name>